<dbReference type="EMBL" id="AGNK02006107">
    <property type="status" value="NOT_ANNOTATED_CDS"/>
    <property type="molecule type" value="Genomic_DNA"/>
</dbReference>
<dbReference type="GO" id="GO:0046872">
    <property type="term" value="F:metal ion binding"/>
    <property type="evidence" value="ECO:0007669"/>
    <property type="project" value="UniProtKB-KW"/>
</dbReference>
<evidence type="ECO:0000256" key="1">
    <source>
        <dbReference type="ARBA" id="ARBA00004496"/>
    </source>
</evidence>
<dbReference type="PROSITE" id="PS51795">
    <property type="entry name" value="ZF_FLZ"/>
    <property type="match status" value="1"/>
</dbReference>
<evidence type="ECO:0000256" key="2">
    <source>
        <dbReference type="ARBA" id="ARBA00009374"/>
    </source>
</evidence>
<dbReference type="Gramene" id="KQK92271">
    <property type="protein sequence ID" value="KQK92271"/>
    <property type="gene ID" value="SETIT_036976mg"/>
</dbReference>
<keyword evidence="8" id="KW-1185">Reference proteome</keyword>
<proteinExistence type="inferred from homology"/>
<dbReference type="FunCoup" id="K4ADL9">
    <property type="interactions" value="1"/>
</dbReference>
<dbReference type="HOGENOM" id="CLU_1009728_0_0_1"/>
<organism evidence="7 8">
    <name type="scientific">Setaria italica</name>
    <name type="common">Foxtail millet</name>
    <name type="synonym">Panicum italicum</name>
    <dbReference type="NCBI Taxonomy" id="4555"/>
    <lineage>
        <taxon>Eukaryota</taxon>
        <taxon>Viridiplantae</taxon>
        <taxon>Streptophyta</taxon>
        <taxon>Embryophyta</taxon>
        <taxon>Tracheophyta</taxon>
        <taxon>Spermatophyta</taxon>
        <taxon>Magnoliopsida</taxon>
        <taxon>Liliopsida</taxon>
        <taxon>Poales</taxon>
        <taxon>Poaceae</taxon>
        <taxon>PACMAD clade</taxon>
        <taxon>Panicoideae</taxon>
        <taxon>Panicodae</taxon>
        <taxon>Paniceae</taxon>
        <taxon>Cenchrinae</taxon>
        <taxon>Setaria</taxon>
    </lineage>
</organism>
<protein>
    <recommendedName>
        <fullName evidence="6">FLZ-type domain-containing protein</fullName>
    </recommendedName>
</protein>
<dbReference type="PANTHER" id="PTHR33059">
    <property type="entry name" value="FCS-LIKE ZINC FINGER 5"/>
    <property type="match status" value="1"/>
</dbReference>
<dbReference type="eggNOG" id="ENOG502R5WB">
    <property type="taxonomic scope" value="Eukaryota"/>
</dbReference>
<feature type="domain" description="FLZ-type" evidence="6">
    <location>
        <begin position="195"/>
        <end position="239"/>
    </location>
</feature>
<dbReference type="AlphaFoldDB" id="K4ADL9"/>
<evidence type="ECO:0000259" key="6">
    <source>
        <dbReference type="PROSITE" id="PS51795"/>
    </source>
</evidence>
<keyword evidence="4" id="KW-0479">Metal-binding</keyword>
<evidence type="ECO:0000256" key="3">
    <source>
        <dbReference type="ARBA" id="ARBA00022490"/>
    </source>
</evidence>
<comment type="similarity">
    <text evidence="2">Belongs to the FLZ family.</text>
</comment>
<accession>K4ADL9</accession>
<dbReference type="PANTHER" id="PTHR33059:SF79">
    <property type="entry name" value="EXPRESSED PROTEIN"/>
    <property type="match status" value="1"/>
</dbReference>
<dbReference type="STRING" id="4555.K4ADL9"/>
<sequence>MCITKRKGVAGKHVRHEHNTSFCRSIAQTRRPCHACSRLWSRARMLSWTMRDTGEWPGENKNRMPPVWPICAAPPSPLSSLSCNIFSISVSPSSTYTDIHAPREADTCKLKHRASMIPRAPSLFHLEEGVGASTSTPMAASSAGELVGLRLIIQPSPRKQQLPTVLRRSAVRVPPAATGASSKCHENGRVFVGLEFLKRCFCCHKNLDATMDVFVYKGEQAFCSAECRCQHIAKEERREIEMLIRKRRDAFHRRHAAAAPKLQGANRLMRLQTAAR</sequence>
<dbReference type="EnsemblPlants" id="KQK92271">
    <property type="protein sequence ID" value="KQK92271"/>
    <property type="gene ID" value="SETIT_036976mg"/>
</dbReference>
<evidence type="ECO:0000256" key="5">
    <source>
        <dbReference type="PROSITE-ProRule" id="PRU01131"/>
    </source>
</evidence>
<name>K4ADL9_SETIT</name>
<dbReference type="GO" id="GO:0005737">
    <property type="term" value="C:cytoplasm"/>
    <property type="evidence" value="ECO:0007669"/>
    <property type="project" value="UniProtKB-SubCell"/>
</dbReference>
<evidence type="ECO:0000313" key="7">
    <source>
        <dbReference type="EnsemblPlants" id="KQK92271"/>
    </source>
</evidence>
<reference evidence="7" key="2">
    <citation type="submission" date="2018-08" db="UniProtKB">
        <authorList>
            <consortium name="EnsemblPlants"/>
        </authorList>
    </citation>
    <scope>IDENTIFICATION</scope>
    <source>
        <strain evidence="7">Yugu1</strain>
    </source>
</reference>
<evidence type="ECO:0000256" key="4">
    <source>
        <dbReference type="ARBA" id="ARBA00022723"/>
    </source>
</evidence>
<comment type="subcellular location">
    <subcellularLocation>
        <location evidence="1">Cytoplasm</location>
    </subcellularLocation>
</comment>
<feature type="zinc finger region" description="FLZ-type" evidence="5">
    <location>
        <begin position="195"/>
        <end position="239"/>
    </location>
</feature>
<dbReference type="Proteomes" id="UP000004995">
    <property type="component" value="Unassembled WGS sequence"/>
</dbReference>
<dbReference type="InParanoid" id="K4ADL9"/>
<evidence type="ECO:0000313" key="8">
    <source>
        <dbReference type="Proteomes" id="UP000004995"/>
    </source>
</evidence>
<dbReference type="Pfam" id="PF04570">
    <property type="entry name" value="zf-FLZ"/>
    <property type="match status" value="1"/>
</dbReference>
<keyword evidence="3" id="KW-0963">Cytoplasm</keyword>
<dbReference type="InterPro" id="IPR007650">
    <property type="entry name" value="Zf-FLZ_dom"/>
</dbReference>
<reference evidence="8" key="1">
    <citation type="journal article" date="2012" name="Nat. Biotechnol.">
        <title>Reference genome sequence of the model plant Setaria.</title>
        <authorList>
            <person name="Bennetzen J.L."/>
            <person name="Schmutz J."/>
            <person name="Wang H."/>
            <person name="Percifield R."/>
            <person name="Hawkins J."/>
            <person name="Pontaroli A.C."/>
            <person name="Estep M."/>
            <person name="Feng L."/>
            <person name="Vaughn J.N."/>
            <person name="Grimwood J."/>
            <person name="Jenkins J."/>
            <person name="Barry K."/>
            <person name="Lindquist E."/>
            <person name="Hellsten U."/>
            <person name="Deshpande S."/>
            <person name="Wang X."/>
            <person name="Wu X."/>
            <person name="Mitros T."/>
            <person name="Triplett J."/>
            <person name="Yang X."/>
            <person name="Ye C.Y."/>
            <person name="Mauro-Herrera M."/>
            <person name="Wang L."/>
            <person name="Li P."/>
            <person name="Sharma M."/>
            <person name="Sharma R."/>
            <person name="Ronald P.C."/>
            <person name="Panaud O."/>
            <person name="Kellogg E.A."/>
            <person name="Brutnell T.P."/>
            <person name="Doust A.N."/>
            <person name="Tuskan G.A."/>
            <person name="Rokhsar D."/>
            <person name="Devos K.M."/>
        </authorList>
    </citation>
    <scope>NUCLEOTIDE SEQUENCE [LARGE SCALE GENOMIC DNA]</scope>
    <source>
        <strain evidence="8">cv. Yugu1</strain>
    </source>
</reference>